<evidence type="ECO:0000259" key="4">
    <source>
        <dbReference type="PROSITE" id="PS50043"/>
    </source>
</evidence>
<reference evidence="5 6" key="1">
    <citation type="submission" date="2018-10" db="EMBL/GenBank/DDBJ databases">
        <title>Isolation, diversity and antifungal activity of actinobacteria from wheat.</title>
        <authorList>
            <person name="Han C."/>
        </authorList>
    </citation>
    <scope>NUCLEOTIDE SEQUENCE [LARGE SCALE GENOMIC DNA]</scope>
    <source>
        <strain evidence="5 6">NEAU-YY56</strain>
    </source>
</reference>
<evidence type="ECO:0000313" key="5">
    <source>
        <dbReference type="EMBL" id="RMI02038.1"/>
    </source>
</evidence>
<organism evidence="5 6">
    <name type="scientific">Cellulomonas triticagri</name>
    <dbReference type="NCBI Taxonomy" id="2483352"/>
    <lineage>
        <taxon>Bacteria</taxon>
        <taxon>Bacillati</taxon>
        <taxon>Actinomycetota</taxon>
        <taxon>Actinomycetes</taxon>
        <taxon>Micrococcales</taxon>
        <taxon>Cellulomonadaceae</taxon>
        <taxon>Cellulomonas</taxon>
    </lineage>
</organism>
<dbReference type="InterPro" id="IPR000792">
    <property type="entry name" value="Tscrpt_reg_LuxR_C"/>
</dbReference>
<dbReference type="Gene3D" id="1.10.10.10">
    <property type="entry name" value="Winged helix-like DNA-binding domain superfamily/Winged helix DNA-binding domain"/>
    <property type="match status" value="1"/>
</dbReference>
<comment type="caution">
    <text evidence="5">The sequence shown here is derived from an EMBL/GenBank/DDBJ whole genome shotgun (WGS) entry which is preliminary data.</text>
</comment>
<feature type="domain" description="HTH luxR-type" evidence="4">
    <location>
        <begin position="273"/>
        <end position="338"/>
    </location>
</feature>
<keyword evidence="1" id="KW-0805">Transcription regulation</keyword>
<dbReference type="GO" id="GO:0003677">
    <property type="term" value="F:DNA binding"/>
    <property type="evidence" value="ECO:0007669"/>
    <property type="project" value="UniProtKB-KW"/>
</dbReference>
<evidence type="ECO:0000313" key="6">
    <source>
        <dbReference type="Proteomes" id="UP000269289"/>
    </source>
</evidence>
<dbReference type="CDD" id="cd06170">
    <property type="entry name" value="LuxR_C_like"/>
    <property type="match status" value="1"/>
</dbReference>
<dbReference type="RefSeq" id="WP_233571887.1">
    <property type="nucleotide sequence ID" value="NZ_RFFI01000227.1"/>
</dbReference>
<dbReference type="EMBL" id="RFFI01000227">
    <property type="protein sequence ID" value="RMI02038.1"/>
    <property type="molecule type" value="Genomic_DNA"/>
</dbReference>
<dbReference type="PANTHER" id="PTHR44688">
    <property type="entry name" value="DNA-BINDING TRANSCRIPTIONAL ACTIVATOR DEVR_DOSR"/>
    <property type="match status" value="1"/>
</dbReference>
<dbReference type="SUPFAM" id="SSF46894">
    <property type="entry name" value="C-terminal effector domain of the bipartite response regulators"/>
    <property type="match status" value="1"/>
</dbReference>
<dbReference type="PANTHER" id="PTHR44688:SF16">
    <property type="entry name" value="DNA-BINDING TRANSCRIPTIONAL ACTIVATOR DEVR_DOSR"/>
    <property type="match status" value="1"/>
</dbReference>
<dbReference type="PROSITE" id="PS50043">
    <property type="entry name" value="HTH_LUXR_2"/>
    <property type="match status" value="1"/>
</dbReference>
<evidence type="ECO:0000256" key="2">
    <source>
        <dbReference type="ARBA" id="ARBA00023125"/>
    </source>
</evidence>
<dbReference type="GO" id="GO:0006355">
    <property type="term" value="P:regulation of DNA-templated transcription"/>
    <property type="evidence" value="ECO:0007669"/>
    <property type="project" value="InterPro"/>
</dbReference>
<dbReference type="PRINTS" id="PR00038">
    <property type="entry name" value="HTHLUXR"/>
</dbReference>
<name>A0A3M2IUL8_9CELL</name>
<evidence type="ECO:0000256" key="3">
    <source>
        <dbReference type="ARBA" id="ARBA00023163"/>
    </source>
</evidence>
<dbReference type="Pfam" id="PF00196">
    <property type="entry name" value="GerE"/>
    <property type="match status" value="1"/>
</dbReference>
<evidence type="ECO:0000256" key="1">
    <source>
        <dbReference type="ARBA" id="ARBA00023015"/>
    </source>
</evidence>
<dbReference type="SMART" id="SM00421">
    <property type="entry name" value="HTH_LUXR"/>
    <property type="match status" value="1"/>
</dbReference>
<dbReference type="InterPro" id="IPR016032">
    <property type="entry name" value="Sig_transdc_resp-reg_C-effctor"/>
</dbReference>
<keyword evidence="3" id="KW-0804">Transcription</keyword>
<feature type="non-terminal residue" evidence="5">
    <location>
        <position position="1"/>
    </location>
</feature>
<protein>
    <recommendedName>
        <fullName evidence="4">HTH luxR-type domain-containing protein</fullName>
    </recommendedName>
</protein>
<sequence length="345" mass="36337">TSGAPEVAPGVLHRVRDVMSGRLDPAPDVPVDPGPTRRYLDGVEGLRLMYLDRLTEAADTQRGLLGTATAEDDLVGVRVHATVLAEVLLYAGQQDEAWEVATRAVVLPTPAAGADGGLARAFHRRGLRVGAMLAATRGDRGLADALARGVTAAEADEGALDPVAPVAAVLELTEPDDEVAAVGRLWRAGEHLLSRGLVPSALHSWSYAARPYGPGRVRRLRAAFDAAPVPLLERHVRWQEALVHDPDADPAAFGVPAAALHVGHRPADRSTAADAGPSALTVREQEVAALAGRGMSNRAIAHELGLSVRTVENHVSRGLHKLGLHSRSDLIREPVLVPRTPTVAG</sequence>
<dbReference type="InterPro" id="IPR036388">
    <property type="entry name" value="WH-like_DNA-bd_sf"/>
</dbReference>
<keyword evidence="2" id="KW-0238">DNA-binding</keyword>
<gene>
    <name evidence="5" type="ORF">EBM89_20370</name>
</gene>
<accession>A0A3M2IUL8</accession>
<dbReference type="Proteomes" id="UP000269289">
    <property type="component" value="Unassembled WGS sequence"/>
</dbReference>
<dbReference type="AlphaFoldDB" id="A0A3M2IUL8"/>
<proteinExistence type="predicted"/>
<keyword evidence="6" id="KW-1185">Reference proteome</keyword>